<dbReference type="GO" id="GO:0016787">
    <property type="term" value="F:hydrolase activity"/>
    <property type="evidence" value="ECO:0007669"/>
    <property type="project" value="UniProtKB-KW"/>
</dbReference>
<evidence type="ECO:0000256" key="2">
    <source>
        <dbReference type="ARBA" id="ARBA00022723"/>
    </source>
</evidence>
<dbReference type="CDD" id="cd06262">
    <property type="entry name" value="metallo-hydrolase-like_MBL-fold"/>
    <property type="match status" value="1"/>
</dbReference>
<dbReference type="PANTHER" id="PTHR46233:SF3">
    <property type="entry name" value="HYDROXYACYLGLUTATHIONE HYDROLASE GLOC"/>
    <property type="match status" value="1"/>
</dbReference>
<evidence type="ECO:0000256" key="3">
    <source>
        <dbReference type="ARBA" id="ARBA00022801"/>
    </source>
</evidence>
<evidence type="ECO:0000313" key="7">
    <source>
        <dbReference type="Proteomes" id="UP000017052"/>
    </source>
</evidence>
<accession>U2PVN6</accession>
<dbReference type="SMART" id="SM00849">
    <property type="entry name" value="Lactamase_B"/>
    <property type="match status" value="1"/>
</dbReference>
<feature type="domain" description="Metallo-beta-lactamase" evidence="5">
    <location>
        <begin position="12"/>
        <end position="202"/>
    </location>
</feature>
<protein>
    <submittedName>
        <fullName evidence="6">Metallo-beta-lactamase domain protein</fullName>
    </submittedName>
</protein>
<organism evidence="6 7">
    <name type="scientific">Propionibacterium acidifaciens F0233</name>
    <dbReference type="NCBI Taxonomy" id="553198"/>
    <lineage>
        <taxon>Bacteria</taxon>
        <taxon>Bacillati</taxon>
        <taxon>Actinomycetota</taxon>
        <taxon>Actinomycetes</taxon>
        <taxon>Propionibacteriales</taxon>
        <taxon>Propionibacteriaceae</taxon>
        <taxon>Propionibacterium</taxon>
    </lineage>
</organism>
<evidence type="ECO:0000259" key="5">
    <source>
        <dbReference type="SMART" id="SM00849"/>
    </source>
</evidence>
<reference evidence="6" key="1">
    <citation type="submission" date="2013-08" db="EMBL/GenBank/DDBJ databases">
        <authorList>
            <person name="Durkin A.S."/>
            <person name="Haft D.R."/>
            <person name="McCorrison J."/>
            <person name="Torralba M."/>
            <person name="Gillis M."/>
            <person name="Haft D.H."/>
            <person name="Methe B."/>
            <person name="Sutton G."/>
            <person name="Nelson K.E."/>
        </authorList>
    </citation>
    <scope>NUCLEOTIDE SEQUENCE [LARGE SCALE GENOMIC DNA]</scope>
    <source>
        <strain evidence="6">F0233</strain>
    </source>
</reference>
<keyword evidence="3" id="KW-0378">Hydrolase</keyword>
<comment type="caution">
    <text evidence="6">The sequence shown here is derived from an EMBL/GenBank/DDBJ whole genome shotgun (WGS) entry which is preliminary data.</text>
</comment>
<evidence type="ECO:0000313" key="6">
    <source>
        <dbReference type="EMBL" id="ERK54555.1"/>
    </source>
</evidence>
<name>U2PVN6_9ACTN</name>
<dbReference type="Pfam" id="PF00753">
    <property type="entry name" value="Lactamase_B"/>
    <property type="match status" value="1"/>
</dbReference>
<sequence>MFIAYFVAGPLQNNCYLLAPDGGDRGIVIDAPLGASETVERALAEHGLGLAGVLLTHGHIDHCAEAARLADAHDAPVLVSAADRVLLTRPELALSTELAAQLVALLPGPPAEPRRVELYDPSRPLSIGGLRLTVLPAPGHTPGSVLLRTSTGDDEVAFTGDVLFAGSIGRTDLPAGDDPAMRASLRDVVRELPARVQVLPGHGPFSTMADELATNPYLTDAYVEALS</sequence>
<dbReference type="AlphaFoldDB" id="U2PVN6"/>
<dbReference type="SUPFAM" id="SSF56281">
    <property type="entry name" value="Metallo-hydrolase/oxidoreductase"/>
    <property type="match status" value="1"/>
</dbReference>
<dbReference type="InterPro" id="IPR051453">
    <property type="entry name" value="MBL_Glyoxalase_II"/>
</dbReference>
<dbReference type="InterPro" id="IPR036866">
    <property type="entry name" value="RibonucZ/Hydroxyglut_hydro"/>
</dbReference>
<keyword evidence="7" id="KW-1185">Reference proteome</keyword>
<proteinExistence type="predicted"/>
<dbReference type="PANTHER" id="PTHR46233">
    <property type="entry name" value="HYDROXYACYLGLUTATHIONE HYDROLASE GLOC"/>
    <property type="match status" value="1"/>
</dbReference>
<keyword evidence="4" id="KW-0862">Zinc</keyword>
<dbReference type="Proteomes" id="UP000017052">
    <property type="component" value="Unassembled WGS sequence"/>
</dbReference>
<dbReference type="Gene3D" id="3.60.15.10">
    <property type="entry name" value="Ribonuclease Z/Hydroxyacylglutathione hydrolase-like"/>
    <property type="match status" value="1"/>
</dbReference>
<comment type="cofactor">
    <cofactor evidence="1">
        <name>Zn(2+)</name>
        <dbReference type="ChEBI" id="CHEBI:29105"/>
    </cofactor>
</comment>
<dbReference type="EMBL" id="ACVN02000211">
    <property type="protein sequence ID" value="ERK54555.1"/>
    <property type="molecule type" value="Genomic_DNA"/>
</dbReference>
<dbReference type="GO" id="GO:0046872">
    <property type="term" value="F:metal ion binding"/>
    <property type="evidence" value="ECO:0007669"/>
    <property type="project" value="UniProtKB-KW"/>
</dbReference>
<gene>
    <name evidence="6" type="ORF">HMPREF0682_1816</name>
</gene>
<evidence type="ECO:0000256" key="1">
    <source>
        <dbReference type="ARBA" id="ARBA00001947"/>
    </source>
</evidence>
<keyword evidence="2" id="KW-0479">Metal-binding</keyword>
<evidence type="ECO:0000256" key="4">
    <source>
        <dbReference type="ARBA" id="ARBA00022833"/>
    </source>
</evidence>
<dbReference type="InterPro" id="IPR001279">
    <property type="entry name" value="Metallo-B-lactamas"/>
</dbReference>